<protein>
    <submittedName>
        <fullName evidence="2">GNAT family N-acetyltransferase</fullName>
    </submittedName>
</protein>
<dbReference type="SUPFAM" id="SSF55729">
    <property type="entry name" value="Acyl-CoA N-acyltransferases (Nat)"/>
    <property type="match status" value="1"/>
</dbReference>
<dbReference type="EMBL" id="CP049811">
    <property type="protein sequence ID" value="QIK41448.1"/>
    <property type="molecule type" value="Genomic_DNA"/>
</dbReference>
<dbReference type="AlphaFoldDB" id="A0A6G7VNM0"/>
<evidence type="ECO:0000259" key="1">
    <source>
        <dbReference type="PROSITE" id="PS51186"/>
    </source>
</evidence>
<evidence type="ECO:0000313" key="2">
    <source>
        <dbReference type="EMBL" id="QIK41448.1"/>
    </source>
</evidence>
<accession>A0A6G7VNM0</accession>
<feature type="domain" description="N-acetyltransferase" evidence="1">
    <location>
        <begin position="11"/>
        <end position="168"/>
    </location>
</feature>
<proteinExistence type="predicted"/>
<dbReference type="InterPro" id="IPR000182">
    <property type="entry name" value="GNAT_dom"/>
</dbReference>
<dbReference type="InterPro" id="IPR051531">
    <property type="entry name" value="N-acetyltransferase"/>
</dbReference>
<dbReference type="PROSITE" id="PS51186">
    <property type="entry name" value="GNAT"/>
    <property type="match status" value="1"/>
</dbReference>
<dbReference type="PANTHER" id="PTHR43792:SF1">
    <property type="entry name" value="N-ACETYLTRANSFERASE DOMAIN-CONTAINING PROTEIN"/>
    <property type="match status" value="1"/>
</dbReference>
<keyword evidence="2" id="KW-0808">Transferase</keyword>
<dbReference type="RefSeq" id="WP_166192247.1">
    <property type="nucleotide sequence ID" value="NZ_CP049811.1"/>
</dbReference>
<organism evidence="2 3">
    <name type="scientific">Pontivivens nitratireducens</name>
    <dbReference type="NCBI Taxonomy" id="2758038"/>
    <lineage>
        <taxon>Bacteria</taxon>
        <taxon>Pseudomonadati</taxon>
        <taxon>Pseudomonadota</taxon>
        <taxon>Alphaproteobacteria</taxon>
        <taxon>Rhodobacterales</taxon>
        <taxon>Paracoccaceae</taxon>
        <taxon>Pontivivens</taxon>
    </lineage>
</organism>
<dbReference type="InterPro" id="IPR016181">
    <property type="entry name" value="Acyl_CoA_acyltransferase"/>
</dbReference>
<evidence type="ECO:0000313" key="3">
    <source>
        <dbReference type="Proteomes" id="UP000500791"/>
    </source>
</evidence>
<dbReference type="Gene3D" id="3.40.630.30">
    <property type="match status" value="1"/>
</dbReference>
<keyword evidence="3" id="KW-1185">Reference proteome</keyword>
<sequence>MPVPVIETERLTLRPLRASDAGLISLHAGDARVATMTTRIPHPYPPGAAEGFIERAQRDDNGEQAWALDATKIDGEEFLGVISLSDTGEVGYWIGPPFWRTGFASEALAAVVAHHFAHGGGALKAQVFQDNDASAAVLTAAGFHYLGEGEAYSVARAATHPVWTYNLDR</sequence>
<name>A0A6G7VNM0_9RHOB</name>
<dbReference type="Proteomes" id="UP000500791">
    <property type="component" value="Chromosome"/>
</dbReference>
<dbReference type="Pfam" id="PF13302">
    <property type="entry name" value="Acetyltransf_3"/>
    <property type="match status" value="1"/>
</dbReference>
<reference evidence="2 3" key="1">
    <citation type="submission" date="2020-03" db="EMBL/GenBank/DDBJ databases">
        <title>Complete genome sequence of Monaibacterium sp. ALG8 with diverse plasmids.</title>
        <authorList>
            <person name="Sun C."/>
        </authorList>
    </citation>
    <scope>NUCLEOTIDE SEQUENCE [LARGE SCALE GENOMIC DNA]</scope>
    <source>
        <strain evidence="2 3">ALG8</strain>
    </source>
</reference>
<gene>
    <name evidence="2" type="ORF">G8E03_12115</name>
</gene>
<dbReference type="GO" id="GO:0016747">
    <property type="term" value="F:acyltransferase activity, transferring groups other than amino-acyl groups"/>
    <property type="evidence" value="ECO:0007669"/>
    <property type="project" value="InterPro"/>
</dbReference>
<dbReference type="PANTHER" id="PTHR43792">
    <property type="entry name" value="GNAT FAMILY, PUTATIVE (AFU_ORTHOLOGUE AFUA_3G00765)-RELATED-RELATED"/>
    <property type="match status" value="1"/>
</dbReference>
<dbReference type="KEGG" id="mon:G8E03_12115"/>